<proteinExistence type="predicted"/>
<organism evidence="1">
    <name type="scientific">Vecturithrix granuli</name>
    <dbReference type="NCBI Taxonomy" id="1499967"/>
    <lineage>
        <taxon>Bacteria</taxon>
        <taxon>Candidatus Moduliflexota</taxon>
        <taxon>Candidatus Vecturitrichia</taxon>
        <taxon>Candidatus Vecturitrichales</taxon>
        <taxon>Candidatus Vecturitrichaceae</taxon>
        <taxon>Candidatus Vecturithrix</taxon>
    </lineage>
</organism>
<dbReference type="AlphaFoldDB" id="A0A081BYS4"/>
<name>A0A081BYS4_VECG1</name>
<reference evidence="1" key="1">
    <citation type="journal article" date="2015" name="PeerJ">
        <title>First genomic representation of candidate bacterial phylum KSB3 points to enhanced environmental sensing as a trigger of wastewater bulking.</title>
        <authorList>
            <person name="Sekiguchi Y."/>
            <person name="Ohashi A."/>
            <person name="Parks D.H."/>
            <person name="Yamauchi T."/>
            <person name="Tyson G.W."/>
            <person name="Hugenholtz P."/>
        </authorList>
    </citation>
    <scope>NUCLEOTIDE SEQUENCE [LARGE SCALE GENOMIC DNA]</scope>
</reference>
<dbReference type="EMBL" id="DF820466">
    <property type="protein sequence ID" value="GAK57479.1"/>
    <property type="molecule type" value="Genomic_DNA"/>
</dbReference>
<gene>
    <name evidence="1" type="ORF">U27_04446</name>
</gene>
<evidence type="ECO:0000313" key="1">
    <source>
        <dbReference type="EMBL" id="GAK57479.1"/>
    </source>
</evidence>
<protein>
    <submittedName>
        <fullName evidence="1">Uncharacterized protein</fullName>
    </submittedName>
</protein>
<accession>A0A081BYS4</accession>
<dbReference type="HOGENOM" id="CLU_640412_0_0_0"/>
<dbReference type="STRING" id="1499967.U27_04446"/>
<sequence length="429" mass="49325">MMRYDSDPQVVKRIFVEAEALQAVVNRPGSSGTMALSFFDELEPLITPLLATLDHFAKLHVLNPQFSLSRFSASYVERELLALQTSISQVFTNRPFTSVSEQVEWHRQRFLSSAGRRDNEHLAIMLLHKIAQLLDTYYVERIRRMHFAAVLNEFVGWSEHIETHGHHDVHAVILFAEKIARDQAVLDHRAEVVREICLLVQERVFLTTPAEEAEMLLPTTALEFSQVYSPYLLELYETLLEDMEIVAIAQQDYAAFERYCQQQEIEVYEEYHDALKTHLKESIALIAADISSTLQTIQAANLLVQADQIYRRYADVETPAEILGQNLSHDIGLLKRTIQHFKGALPARAQEYATVLQKVKKLRGDIMKPAIEVYGEYLNNPTEFFQQLPQRQAVWIPILESALACLEQEDELYQKCAHLKTQIDRLMAT</sequence>
<evidence type="ECO:0000313" key="2">
    <source>
        <dbReference type="Proteomes" id="UP000030661"/>
    </source>
</evidence>
<keyword evidence="2" id="KW-1185">Reference proteome</keyword>
<dbReference type="Proteomes" id="UP000030661">
    <property type="component" value="Unassembled WGS sequence"/>
</dbReference>